<keyword evidence="2" id="KW-1185">Reference proteome</keyword>
<evidence type="ECO:0000313" key="1">
    <source>
        <dbReference type="EMBL" id="KYN19871.1"/>
    </source>
</evidence>
<organism evidence="1 2">
    <name type="scientific">Trachymyrmex cornetzi</name>
    <dbReference type="NCBI Taxonomy" id="471704"/>
    <lineage>
        <taxon>Eukaryota</taxon>
        <taxon>Metazoa</taxon>
        <taxon>Ecdysozoa</taxon>
        <taxon>Arthropoda</taxon>
        <taxon>Hexapoda</taxon>
        <taxon>Insecta</taxon>
        <taxon>Pterygota</taxon>
        <taxon>Neoptera</taxon>
        <taxon>Endopterygota</taxon>
        <taxon>Hymenoptera</taxon>
        <taxon>Apocrita</taxon>
        <taxon>Aculeata</taxon>
        <taxon>Formicoidea</taxon>
        <taxon>Formicidae</taxon>
        <taxon>Myrmicinae</taxon>
        <taxon>Trachymyrmex</taxon>
    </lineage>
</organism>
<dbReference type="Proteomes" id="UP000078492">
    <property type="component" value="Unassembled WGS sequence"/>
</dbReference>
<protein>
    <submittedName>
        <fullName evidence="1">Uncharacterized protein</fullName>
    </submittedName>
</protein>
<reference evidence="1 2" key="1">
    <citation type="submission" date="2015-09" db="EMBL/GenBank/DDBJ databases">
        <title>Trachymyrmex cornetzi WGS genome.</title>
        <authorList>
            <person name="Nygaard S."/>
            <person name="Hu H."/>
            <person name="Boomsma J."/>
            <person name="Zhang G."/>
        </authorList>
    </citation>
    <scope>NUCLEOTIDE SEQUENCE [LARGE SCALE GENOMIC DNA]</scope>
    <source>
        <strain evidence="1">Tcor2-1</strain>
        <tissue evidence="1">Whole body</tissue>
    </source>
</reference>
<name>A0A151J7J3_9HYME</name>
<accession>A0A151J7J3</accession>
<proteinExistence type="predicted"/>
<gene>
    <name evidence="1" type="ORF">ALC57_07786</name>
</gene>
<sequence length="87" mass="10297">MSLRRSRRLSPDSIRAILCSKEEMDLVRVDKEDLTAEFQAKATTAHPHLQQQERNHRRGKKWLDEWIASKEPDFFIRGPPFFGMRMA</sequence>
<dbReference type="AlphaFoldDB" id="A0A151J7J3"/>
<dbReference type="EMBL" id="KQ979675">
    <property type="protein sequence ID" value="KYN19871.1"/>
    <property type="molecule type" value="Genomic_DNA"/>
</dbReference>
<evidence type="ECO:0000313" key="2">
    <source>
        <dbReference type="Proteomes" id="UP000078492"/>
    </source>
</evidence>